<dbReference type="Gene3D" id="3.40.630.20">
    <property type="entry name" value="Peptidase C15, pyroglutamyl peptidase I-like"/>
    <property type="match status" value="1"/>
</dbReference>
<dbReference type="Pfam" id="PF01243">
    <property type="entry name" value="PNPOx_N"/>
    <property type="match status" value="1"/>
</dbReference>
<evidence type="ECO:0000313" key="12">
    <source>
        <dbReference type="EMBL" id="HIQ71138.1"/>
    </source>
</evidence>
<organism evidence="12 13">
    <name type="scientific">Candidatus Onthenecus intestinigallinarum</name>
    <dbReference type="NCBI Taxonomy" id="2840875"/>
    <lineage>
        <taxon>Bacteria</taxon>
        <taxon>Bacillati</taxon>
        <taxon>Bacillota</taxon>
        <taxon>Clostridia</taxon>
        <taxon>Eubacteriales</taxon>
        <taxon>Candidatus Onthenecus</taxon>
    </lineage>
</organism>
<dbReference type="Pfam" id="PF01470">
    <property type="entry name" value="Peptidase_C15"/>
    <property type="match status" value="1"/>
</dbReference>
<evidence type="ECO:0000256" key="5">
    <source>
        <dbReference type="ARBA" id="ARBA00022490"/>
    </source>
</evidence>
<evidence type="ECO:0000256" key="7">
    <source>
        <dbReference type="ARBA" id="ARBA00022801"/>
    </source>
</evidence>
<proteinExistence type="inferred from homology"/>
<dbReference type="InterPro" id="IPR000816">
    <property type="entry name" value="Peptidase_C15"/>
</dbReference>
<dbReference type="EC" id="3.4.19.3" evidence="9"/>
<dbReference type="GO" id="GO:0016920">
    <property type="term" value="F:pyroglutamyl-peptidase activity"/>
    <property type="evidence" value="ECO:0007669"/>
    <property type="project" value="UniProtKB-EC"/>
</dbReference>
<gene>
    <name evidence="12" type="primary">pcp</name>
    <name evidence="12" type="ORF">IAB73_02865</name>
</gene>
<reference evidence="12" key="2">
    <citation type="journal article" date="2021" name="PeerJ">
        <title>Extensive microbial diversity within the chicken gut microbiome revealed by metagenomics and culture.</title>
        <authorList>
            <person name="Gilroy R."/>
            <person name="Ravi A."/>
            <person name="Getino M."/>
            <person name="Pursley I."/>
            <person name="Horton D.L."/>
            <person name="Alikhan N.F."/>
            <person name="Baker D."/>
            <person name="Gharbi K."/>
            <person name="Hall N."/>
            <person name="Watson M."/>
            <person name="Adriaenssens E.M."/>
            <person name="Foster-Nyarko E."/>
            <person name="Jarju S."/>
            <person name="Secka A."/>
            <person name="Antonio M."/>
            <person name="Oren A."/>
            <person name="Chaudhuri R.R."/>
            <person name="La Ragione R."/>
            <person name="Hildebrand F."/>
            <person name="Pallen M.J."/>
        </authorList>
    </citation>
    <scope>NUCLEOTIDE SEQUENCE</scope>
    <source>
        <strain evidence="12">ChiSxjej2B14-6234</strain>
    </source>
</reference>
<comment type="function">
    <text evidence="2">Removes 5-oxoproline from various penultimate amino acid residues except L-proline.</text>
</comment>
<accession>A0A9D0Z8W5</accession>
<comment type="subcellular location">
    <subcellularLocation>
        <location evidence="3">Cytoplasm</location>
    </subcellularLocation>
</comment>
<evidence type="ECO:0000313" key="13">
    <source>
        <dbReference type="Proteomes" id="UP000886887"/>
    </source>
</evidence>
<dbReference type="InterPro" id="IPR029762">
    <property type="entry name" value="PGP-I_bact-type"/>
</dbReference>
<evidence type="ECO:0000256" key="4">
    <source>
        <dbReference type="ARBA" id="ARBA00006641"/>
    </source>
</evidence>
<keyword evidence="6" id="KW-0645">Protease</keyword>
<dbReference type="InterPro" id="IPR036440">
    <property type="entry name" value="Peptidase_C15-like_sf"/>
</dbReference>
<evidence type="ECO:0000256" key="10">
    <source>
        <dbReference type="PROSITE-ProRule" id="PRU10077"/>
    </source>
</evidence>
<comment type="similarity">
    <text evidence="4">Belongs to the peptidase C15 family.</text>
</comment>
<dbReference type="InterPro" id="IPR033694">
    <property type="entry name" value="PGPEP1_Cys_AS"/>
</dbReference>
<evidence type="ECO:0000256" key="2">
    <source>
        <dbReference type="ARBA" id="ARBA00002280"/>
    </source>
</evidence>
<sequence>MKLLLTAFEPFGGEQLNPTMEILAALPDRSGMVKAVLPVTFDGAARVLEDLIVRERPDAVLMLGQAGGRDRLTVERLAVNLDDASIPDNEGAMPQDAPIQPGAANALFSTLPVKALVQRMREAGVEAAVSDSAGTFVCNHVLYTALWLAQERFPGLRAGFVHVPFLPQQAEGRGKPSMPLPDMARGIEAAVRALLEAEEGDLPPRALEVLRERFGGDALIALSTLDGGAPAVRTVNGHYENGAFYVVTHARSGKMRQIAKNPTVALCGEWFTARGVGENLGHPRAPGNEALAGRLREAFAAWYGNGHVDEDDPDTCILRVRLTRGTLLSHGMRYELRF</sequence>
<dbReference type="AlphaFoldDB" id="A0A9D0Z8W5"/>
<dbReference type="NCBIfam" id="TIGR00504">
    <property type="entry name" value="pyro_pdase"/>
    <property type="match status" value="1"/>
</dbReference>
<dbReference type="EMBL" id="DVFJ01000008">
    <property type="protein sequence ID" value="HIQ71138.1"/>
    <property type="molecule type" value="Genomic_DNA"/>
</dbReference>
<evidence type="ECO:0000256" key="6">
    <source>
        <dbReference type="ARBA" id="ARBA00022670"/>
    </source>
</evidence>
<dbReference type="PROSITE" id="PS01334">
    <property type="entry name" value="PYRASE_CYS"/>
    <property type="match status" value="1"/>
</dbReference>
<evidence type="ECO:0000256" key="3">
    <source>
        <dbReference type="ARBA" id="ARBA00004496"/>
    </source>
</evidence>
<feature type="active site" evidence="10">
    <location>
        <position position="138"/>
    </location>
</feature>
<dbReference type="FunFam" id="3.40.630.20:FF:000001">
    <property type="entry name" value="Pyrrolidone-carboxylate peptidase"/>
    <property type="match status" value="1"/>
</dbReference>
<dbReference type="CDD" id="cd00501">
    <property type="entry name" value="Peptidase_C15"/>
    <property type="match status" value="1"/>
</dbReference>
<evidence type="ECO:0000256" key="9">
    <source>
        <dbReference type="PROSITE-ProRule" id="PRU10076"/>
    </source>
</evidence>
<feature type="active site" evidence="9">
    <location>
        <position position="75"/>
    </location>
</feature>
<dbReference type="GO" id="GO:0005829">
    <property type="term" value="C:cytosol"/>
    <property type="evidence" value="ECO:0007669"/>
    <property type="project" value="InterPro"/>
</dbReference>
<comment type="caution">
    <text evidence="12">The sequence shown here is derived from an EMBL/GenBank/DDBJ whole genome shotgun (WGS) entry which is preliminary data.</text>
</comment>
<reference evidence="12" key="1">
    <citation type="submission" date="2020-10" db="EMBL/GenBank/DDBJ databases">
        <authorList>
            <person name="Gilroy R."/>
        </authorList>
    </citation>
    <scope>NUCLEOTIDE SEQUENCE</scope>
    <source>
        <strain evidence="12">ChiSxjej2B14-6234</strain>
    </source>
</reference>
<dbReference type="Proteomes" id="UP000886887">
    <property type="component" value="Unassembled WGS sequence"/>
</dbReference>
<feature type="domain" description="Pyridoxamine 5'-phosphate oxidase N-terminal" evidence="11">
    <location>
        <begin position="211"/>
        <end position="326"/>
    </location>
</feature>
<dbReference type="InterPro" id="IPR012349">
    <property type="entry name" value="Split_barrel_FMN-bd"/>
</dbReference>
<evidence type="ECO:0000259" key="11">
    <source>
        <dbReference type="Pfam" id="PF01243"/>
    </source>
</evidence>
<dbReference type="Gene3D" id="2.30.110.10">
    <property type="entry name" value="Electron Transport, Fmn-binding Protein, Chain A"/>
    <property type="match status" value="1"/>
</dbReference>
<dbReference type="PANTHER" id="PTHR23402:SF1">
    <property type="entry name" value="PYROGLUTAMYL-PEPTIDASE I"/>
    <property type="match status" value="1"/>
</dbReference>
<name>A0A9D0Z8W5_9FIRM</name>
<evidence type="ECO:0000256" key="1">
    <source>
        <dbReference type="ARBA" id="ARBA00001770"/>
    </source>
</evidence>
<dbReference type="NCBIfam" id="NF009676">
    <property type="entry name" value="PRK13197.1"/>
    <property type="match status" value="1"/>
</dbReference>
<dbReference type="InterPro" id="IPR033693">
    <property type="entry name" value="PGPEP1_Glu_AS"/>
</dbReference>
<dbReference type="SUPFAM" id="SSF53182">
    <property type="entry name" value="Pyrrolidone carboxyl peptidase (pyroglutamate aminopeptidase)"/>
    <property type="match status" value="1"/>
</dbReference>
<evidence type="ECO:0000256" key="8">
    <source>
        <dbReference type="ARBA" id="ARBA00022807"/>
    </source>
</evidence>
<keyword evidence="7 12" id="KW-0378">Hydrolase</keyword>
<dbReference type="GO" id="GO:0006508">
    <property type="term" value="P:proteolysis"/>
    <property type="evidence" value="ECO:0007669"/>
    <property type="project" value="UniProtKB-KW"/>
</dbReference>
<dbReference type="InterPro" id="IPR011576">
    <property type="entry name" value="Pyridox_Oxase_N"/>
</dbReference>
<keyword evidence="5" id="KW-0963">Cytoplasm</keyword>
<dbReference type="InterPro" id="IPR016125">
    <property type="entry name" value="Peptidase_C15-like"/>
</dbReference>
<dbReference type="SUPFAM" id="SSF50475">
    <property type="entry name" value="FMN-binding split barrel"/>
    <property type="match status" value="1"/>
</dbReference>
<dbReference type="PRINTS" id="PR00706">
    <property type="entry name" value="PYROGLUPTASE"/>
</dbReference>
<keyword evidence="8" id="KW-0788">Thiol protease</keyword>
<comment type="catalytic activity">
    <reaction evidence="1 9">
        <text>Release of an N-terminal pyroglutamyl group from a polypeptide, the second amino acid generally not being Pro.</text>
        <dbReference type="EC" id="3.4.19.3"/>
    </reaction>
</comment>
<dbReference type="PANTHER" id="PTHR23402">
    <property type="entry name" value="PROTEASE FAMILY C15 PYROGLUTAMYL-PEPTIDASE I-RELATED"/>
    <property type="match status" value="1"/>
</dbReference>
<dbReference type="PROSITE" id="PS01333">
    <property type="entry name" value="PYRASE_GLU"/>
    <property type="match status" value="1"/>
</dbReference>
<protein>
    <recommendedName>
        <fullName evidence="9">Pyroglutamyl-peptidase I</fullName>
        <ecNumber evidence="9">3.4.19.3</ecNumber>
    </recommendedName>
</protein>